<dbReference type="GO" id="GO:0004725">
    <property type="term" value="F:protein tyrosine phosphatase activity"/>
    <property type="evidence" value="ECO:0007669"/>
    <property type="project" value="InterPro"/>
</dbReference>
<accession>A0A8S1UNM1</accession>
<dbReference type="InterPro" id="IPR016130">
    <property type="entry name" value="Tyr_Pase_AS"/>
</dbReference>
<organism evidence="3 4">
    <name type="scientific">Paramecium octaurelia</name>
    <dbReference type="NCBI Taxonomy" id="43137"/>
    <lineage>
        <taxon>Eukaryota</taxon>
        <taxon>Sar</taxon>
        <taxon>Alveolata</taxon>
        <taxon>Ciliophora</taxon>
        <taxon>Intramacronucleata</taxon>
        <taxon>Oligohymenophorea</taxon>
        <taxon>Peniculida</taxon>
        <taxon>Parameciidae</taxon>
        <taxon>Paramecium</taxon>
    </lineage>
</organism>
<gene>
    <name evidence="3" type="ORF">POCTA_138.1.T0470059</name>
</gene>
<reference evidence="3" key="1">
    <citation type="submission" date="2021-01" db="EMBL/GenBank/DDBJ databases">
        <authorList>
            <consortium name="Genoscope - CEA"/>
            <person name="William W."/>
        </authorList>
    </citation>
    <scope>NUCLEOTIDE SEQUENCE</scope>
</reference>
<sequence>MIQKPQEDGPLMPFDLSFRAQDQKFMQFERAQPIEEFAKTVQKRNFEYEFQYLRQNTETAQHEKYLVKDVQVQKLNRYSNILPFYHSIVKPEVQSPNKLIISRDKFYINANYIRGINNVEKQYIATQGPVPESINDFWHMVWTNNVEVVIMLCNFFDKGRVQCEKYWPKVGQKAQFGPYEVYSVSQEEILKSIFQHKIIIKTQVEYREIFHYQWTNWNDFGVVGNEELKILDMLADISNKAAMQNKRPVIHCSAGVGRTGTFLAICHIKQLLINNKAKISIFSIVRRLREQRALMIQTPEQYQMLYRYTMWLLYNLKYI</sequence>
<dbReference type="PANTHER" id="PTHR19134">
    <property type="entry name" value="RECEPTOR-TYPE TYROSINE-PROTEIN PHOSPHATASE"/>
    <property type="match status" value="1"/>
</dbReference>
<dbReference type="EMBL" id="CAJJDP010000047">
    <property type="protein sequence ID" value="CAD8165663.1"/>
    <property type="molecule type" value="Genomic_DNA"/>
</dbReference>
<proteinExistence type="predicted"/>
<dbReference type="Pfam" id="PF00102">
    <property type="entry name" value="Y_phosphatase"/>
    <property type="match status" value="1"/>
</dbReference>
<dbReference type="PROSITE" id="PS50055">
    <property type="entry name" value="TYR_PHOSPHATASE_PTP"/>
    <property type="match status" value="1"/>
</dbReference>
<evidence type="ECO:0008006" key="5">
    <source>
        <dbReference type="Google" id="ProtNLM"/>
    </source>
</evidence>
<comment type="caution">
    <text evidence="3">The sequence shown here is derived from an EMBL/GenBank/DDBJ whole genome shotgun (WGS) entry which is preliminary data.</text>
</comment>
<feature type="domain" description="Tyrosine specific protein phosphatases" evidence="2">
    <location>
        <begin position="228"/>
        <end position="303"/>
    </location>
</feature>
<dbReference type="FunFam" id="3.90.190.10:FF:000146">
    <property type="entry name" value="Predicted protein"/>
    <property type="match status" value="1"/>
</dbReference>
<feature type="domain" description="Tyrosine-protein phosphatase" evidence="1">
    <location>
        <begin position="46"/>
        <end position="312"/>
    </location>
</feature>
<dbReference type="PROSITE" id="PS50056">
    <property type="entry name" value="TYR_PHOSPHATASE_2"/>
    <property type="match status" value="1"/>
</dbReference>
<dbReference type="InterPro" id="IPR000387">
    <property type="entry name" value="Tyr_Pase_dom"/>
</dbReference>
<evidence type="ECO:0000313" key="3">
    <source>
        <dbReference type="EMBL" id="CAD8165663.1"/>
    </source>
</evidence>
<name>A0A8S1UNM1_PAROT</name>
<dbReference type="OrthoDB" id="10253954at2759"/>
<dbReference type="SMART" id="SM00404">
    <property type="entry name" value="PTPc_motif"/>
    <property type="match status" value="1"/>
</dbReference>
<protein>
    <recommendedName>
        <fullName evidence="5">Protein tyrosine phosphatase</fullName>
    </recommendedName>
</protein>
<keyword evidence="4" id="KW-1185">Reference proteome</keyword>
<dbReference type="PROSITE" id="PS00383">
    <property type="entry name" value="TYR_PHOSPHATASE_1"/>
    <property type="match status" value="1"/>
</dbReference>
<dbReference type="AlphaFoldDB" id="A0A8S1UNM1"/>
<dbReference type="PANTHER" id="PTHR19134:SF449">
    <property type="entry name" value="TYROSINE-PROTEIN PHOSPHATASE 1"/>
    <property type="match status" value="1"/>
</dbReference>
<dbReference type="CDD" id="cd00047">
    <property type="entry name" value="PTPc"/>
    <property type="match status" value="1"/>
</dbReference>
<dbReference type="Proteomes" id="UP000683925">
    <property type="component" value="Unassembled WGS sequence"/>
</dbReference>
<dbReference type="InterPro" id="IPR003595">
    <property type="entry name" value="Tyr_Pase_cat"/>
</dbReference>
<evidence type="ECO:0000259" key="1">
    <source>
        <dbReference type="PROSITE" id="PS50055"/>
    </source>
</evidence>
<evidence type="ECO:0000259" key="2">
    <source>
        <dbReference type="PROSITE" id="PS50056"/>
    </source>
</evidence>
<dbReference type="OMA" id="WSIDKAP"/>
<dbReference type="SMART" id="SM00194">
    <property type="entry name" value="PTPc"/>
    <property type="match status" value="1"/>
</dbReference>
<dbReference type="InterPro" id="IPR000242">
    <property type="entry name" value="PTP_cat"/>
</dbReference>
<dbReference type="InterPro" id="IPR050348">
    <property type="entry name" value="Protein-Tyr_Phosphatase"/>
</dbReference>
<evidence type="ECO:0000313" key="4">
    <source>
        <dbReference type="Proteomes" id="UP000683925"/>
    </source>
</evidence>